<keyword evidence="6" id="KW-0206">Cytoskeleton</keyword>
<evidence type="ECO:0000256" key="5">
    <source>
        <dbReference type="ARBA" id="ARBA00022803"/>
    </source>
</evidence>
<dbReference type="GO" id="GO:0008017">
    <property type="term" value="F:microtubule binding"/>
    <property type="evidence" value="ECO:0007669"/>
    <property type="project" value="TreeGrafter"/>
</dbReference>
<evidence type="ECO:0000313" key="10">
    <source>
        <dbReference type="EMBL" id="SKB00972.1"/>
    </source>
</evidence>
<evidence type="ECO:0000256" key="1">
    <source>
        <dbReference type="ARBA" id="ARBA00004245"/>
    </source>
</evidence>
<dbReference type="PANTHER" id="PTHR16056">
    <property type="entry name" value="REGULATOR OF MICROTUBULE DYNAMICS PROTEIN"/>
    <property type="match status" value="1"/>
</dbReference>
<evidence type="ECO:0000256" key="9">
    <source>
        <dbReference type="PROSITE-ProRule" id="PRU00339"/>
    </source>
</evidence>
<gene>
    <name evidence="10" type="ORF">SAMN02745166_03271</name>
</gene>
<evidence type="ECO:0000256" key="4">
    <source>
        <dbReference type="ARBA" id="ARBA00022737"/>
    </source>
</evidence>
<comment type="subunit">
    <text evidence="2">Interacts with microtubules.</text>
</comment>
<evidence type="ECO:0000256" key="7">
    <source>
        <dbReference type="ARBA" id="ARBA00039966"/>
    </source>
</evidence>
<reference evidence="11" key="1">
    <citation type="submission" date="2017-02" db="EMBL/GenBank/DDBJ databases">
        <authorList>
            <person name="Varghese N."/>
            <person name="Submissions S."/>
        </authorList>
    </citation>
    <scope>NUCLEOTIDE SEQUENCE [LARGE SCALE GENOMIC DNA]</scope>
    <source>
        <strain evidence="11">ATCC 700200</strain>
    </source>
</reference>
<feature type="repeat" description="TPR" evidence="9">
    <location>
        <begin position="30"/>
        <end position="63"/>
    </location>
</feature>
<dbReference type="InterPro" id="IPR011990">
    <property type="entry name" value="TPR-like_helical_dom_sf"/>
</dbReference>
<sequence>MNLLDVRHVIAGLCFSFAFCTGTQAQNQSAQDWVQAGRVYESKLESQRALDCYLQAERLAPTDADLLVNIARQYRHLMADARSEKDKLRLGNQALEYGYRAAKLGPQNSDAQLSVAISYGKMLPLLGAKEQVQSSKLIRQGAERAIQLNPRNDLAWHILGRWHRNVAEISGLKRTLAALVYEKLPEGTHADAVKCFTKAMEINPKRLIHYIELGRTYAQMGEPSEARRFLAKGLKMPSVEKDDEESKALGRSVLAKL</sequence>
<evidence type="ECO:0000256" key="2">
    <source>
        <dbReference type="ARBA" id="ARBA00011375"/>
    </source>
</evidence>
<keyword evidence="4" id="KW-0677">Repeat</keyword>
<keyword evidence="5 9" id="KW-0802">TPR repeat</keyword>
<name>A0A1T4YGK8_9BACT</name>
<keyword evidence="3" id="KW-0963">Cytoplasm</keyword>
<dbReference type="GO" id="GO:0097431">
    <property type="term" value="C:mitotic spindle pole"/>
    <property type="evidence" value="ECO:0007669"/>
    <property type="project" value="TreeGrafter"/>
</dbReference>
<dbReference type="EMBL" id="FUYE01000011">
    <property type="protein sequence ID" value="SKB00972.1"/>
    <property type="molecule type" value="Genomic_DNA"/>
</dbReference>
<dbReference type="PANTHER" id="PTHR16056:SF16">
    <property type="entry name" value="REGULATOR OF MICROTUBULE DYNAMICS PROTEIN 1"/>
    <property type="match status" value="1"/>
</dbReference>
<dbReference type="GO" id="GO:0005737">
    <property type="term" value="C:cytoplasm"/>
    <property type="evidence" value="ECO:0007669"/>
    <property type="project" value="TreeGrafter"/>
</dbReference>
<dbReference type="InterPro" id="IPR019734">
    <property type="entry name" value="TPR_rpt"/>
</dbReference>
<evidence type="ECO:0000313" key="11">
    <source>
        <dbReference type="Proteomes" id="UP000190774"/>
    </source>
</evidence>
<dbReference type="STRING" id="48467.SAMN02745166_03271"/>
<accession>A0A1T4YGK8</accession>
<dbReference type="AlphaFoldDB" id="A0A1T4YGK8"/>
<dbReference type="Pfam" id="PF21033">
    <property type="entry name" value="RMD1-3"/>
    <property type="match status" value="1"/>
</dbReference>
<organism evidence="10 11">
    <name type="scientific">Prosthecobacter debontii</name>
    <dbReference type="NCBI Taxonomy" id="48467"/>
    <lineage>
        <taxon>Bacteria</taxon>
        <taxon>Pseudomonadati</taxon>
        <taxon>Verrucomicrobiota</taxon>
        <taxon>Verrucomicrobiia</taxon>
        <taxon>Verrucomicrobiales</taxon>
        <taxon>Verrucomicrobiaceae</taxon>
        <taxon>Prosthecobacter</taxon>
    </lineage>
</organism>
<keyword evidence="11" id="KW-1185">Reference proteome</keyword>
<dbReference type="PROSITE" id="PS50005">
    <property type="entry name" value="TPR"/>
    <property type="match status" value="1"/>
</dbReference>
<protein>
    <recommendedName>
        <fullName evidence="7">Regulator of microtubule dynamics protein 1</fullName>
    </recommendedName>
    <alternativeName>
        <fullName evidence="8">Protein FAM82B</fullName>
    </alternativeName>
</protein>
<dbReference type="Proteomes" id="UP000190774">
    <property type="component" value="Unassembled WGS sequence"/>
</dbReference>
<dbReference type="SUPFAM" id="SSF48452">
    <property type="entry name" value="TPR-like"/>
    <property type="match status" value="1"/>
</dbReference>
<evidence type="ECO:0000256" key="8">
    <source>
        <dbReference type="ARBA" id="ARBA00041958"/>
    </source>
</evidence>
<dbReference type="Gene3D" id="1.25.40.10">
    <property type="entry name" value="Tetratricopeptide repeat domain"/>
    <property type="match status" value="2"/>
</dbReference>
<proteinExistence type="predicted"/>
<dbReference type="SMART" id="SM00028">
    <property type="entry name" value="TPR"/>
    <property type="match status" value="3"/>
</dbReference>
<dbReference type="RefSeq" id="WP_078814459.1">
    <property type="nucleotide sequence ID" value="NZ_FUYE01000011.1"/>
</dbReference>
<evidence type="ECO:0000256" key="3">
    <source>
        <dbReference type="ARBA" id="ARBA00022490"/>
    </source>
</evidence>
<dbReference type="GO" id="GO:0005876">
    <property type="term" value="C:spindle microtubule"/>
    <property type="evidence" value="ECO:0007669"/>
    <property type="project" value="TreeGrafter"/>
</dbReference>
<dbReference type="InterPro" id="IPR049039">
    <property type="entry name" value="RMD1-3_a_helical_rpt"/>
</dbReference>
<dbReference type="OrthoDB" id="185431at2"/>
<evidence type="ECO:0000256" key="6">
    <source>
        <dbReference type="ARBA" id="ARBA00023212"/>
    </source>
</evidence>
<comment type="subcellular location">
    <subcellularLocation>
        <location evidence="1">Cytoplasm</location>
        <location evidence="1">Cytoskeleton</location>
    </subcellularLocation>
</comment>